<dbReference type="PANTHER" id="PTHR33121:SF80">
    <property type="entry name" value="CYCLIC DI-GMP PHOSPHODIESTERASE PDEL"/>
    <property type="match status" value="1"/>
</dbReference>
<dbReference type="EMBL" id="AGWR01000027">
    <property type="protein sequence ID" value="EKB27017.1"/>
    <property type="molecule type" value="Genomic_DNA"/>
</dbReference>
<evidence type="ECO:0000256" key="1">
    <source>
        <dbReference type="ARBA" id="ARBA00004651"/>
    </source>
</evidence>
<dbReference type="Pfam" id="PF12792">
    <property type="entry name" value="CSS-motif"/>
    <property type="match status" value="1"/>
</dbReference>
<evidence type="ECO:0000256" key="6">
    <source>
        <dbReference type="ARBA" id="ARBA00022801"/>
    </source>
</evidence>
<feature type="transmembrane region" description="Helical" evidence="10">
    <location>
        <begin position="12"/>
        <end position="34"/>
    </location>
</feature>
<dbReference type="GO" id="GO:0005886">
    <property type="term" value="C:plasma membrane"/>
    <property type="evidence" value="ECO:0007669"/>
    <property type="project" value="UniProtKB-SubCell"/>
</dbReference>
<evidence type="ECO:0000256" key="3">
    <source>
        <dbReference type="ARBA" id="ARBA00022475"/>
    </source>
</evidence>
<dbReference type="InterPro" id="IPR001633">
    <property type="entry name" value="EAL_dom"/>
</dbReference>
<keyword evidence="13" id="KW-1185">Reference proteome</keyword>
<evidence type="ECO:0000259" key="11">
    <source>
        <dbReference type="PROSITE" id="PS50883"/>
    </source>
</evidence>
<evidence type="ECO:0000313" key="12">
    <source>
        <dbReference type="EMBL" id="EKB27017.1"/>
    </source>
</evidence>
<comment type="catalytic activity">
    <reaction evidence="9">
        <text>3',3'-c-di-GMP + H2O = 5'-phosphoguanylyl(3'-&gt;5')guanosine + H(+)</text>
        <dbReference type="Rhea" id="RHEA:24902"/>
        <dbReference type="ChEBI" id="CHEBI:15377"/>
        <dbReference type="ChEBI" id="CHEBI:15378"/>
        <dbReference type="ChEBI" id="CHEBI:58754"/>
        <dbReference type="ChEBI" id="CHEBI:58805"/>
        <dbReference type="EC" id="3.1.4.52"/>
    </reaction>
</comment>
<dbReference type="Pfam" id="PF00563">
    <property type="entry name" value="EAL"/>
    <property type="match status" value="1"/>
</dbReference>
<accession>K1JGJ7</accession>
<keyword evidence="7 10" id="KW-1133">Transmembrane helix</keyword>
<dbReference type="Gene3D" id="3.20.20.450">
    <property type="entry name" value="EAL domain"/>
    <property type="match status" value="1"/>
</dbReference>
<evidence type="ECO:0000256" key="4">
    <source>
        <dbReference type="ARBA" id="ARBA00022636"/>
    </source>
</evidence>
<keyword evidence="3" id="KW-1003">Cell membrane</keyword>
<dbReference type="GO" id="GO:0071111">
    <property type="term" value="F:cyclic-guanylate-specific phosphodiesterase activity"/>
    <property type="evidence" value="ECO:0007669"/>
    <property type="project" value="UniProtKB-EC"/>
</dbReference>
<dbReference type="Proteomes" id="UP000005149">
    <property type="component" value="Unassembled WGS sequence"/>
</dbReference>
<dbReference type="InterPro" id="IPR035919">
    <property type="entry name" value="EAL_sf"/>
</dbReference>
<feature type="transmembrane region" description="Helical" evidence="10">
    <location>
        <begin position="235"/>
        <end position="255"/>
    </location>
</feature>
<dbReference type="CDD" id="cd01948">
    <property type="entry name" value="EAL"/>
    <property type="match status" value="1"/>
</dbReference>
<evidence type="ECO:0000256" key="7">
    <source>
        <dbReference type="ARBA" id="ARBA00022989"/>
    </source>
</evidence>
<keyword evidence="5 10" id="KW-0812">Transmembrane</keyword>
<keyword evidence="6" id="KW-0378">Hydrolase</keyword>
<evidence type="ECO:0000256" key="9">
    <source>
        <dbReference type="ARBA" id="ARBA00034290"/>
    </source>
</evidence>
<evidence type="ECO:0000256" key="5">
    <source>
        <dbReference type="ARBA" id="ARBA00022692"/>
    </source>
</evidence>
<name>K1JGJ7_9GAMM</name>
<dbReference type="PATRIC" id="fig|1073377.4.peg.3100"/>
<protein>
    <recommendedName>
        <fullName evidence="2">cyclic-guanylate-specific phosphodiesterase</fullName>
        <ecNumber evidence="2">3.1.4.52</ecNumber>
    </recommendedName>
</protein>
<comment type="caution">
    <text evidence="12">The sequence shown here is derived from an EMBL/GenBank/DDBJ whole genome shotgun (WGS) entry which is preliminary data.</text>
</comment>
<dbReference type="HOGENOM" id="CLU_000445_131_0_6"/>
<dbReference type="PANTHER" id="PTHR33121">
    <property type="entry name" value="CYCLIC DI-GMP PHOSPHODIESTERASE PDEF"/>
    <property type="match status" value="1"/>
</dbReference>
<sequence length="522" mass="58977">MSPLNLDFSRTWLRFGCTLLLFMLPFSLGLWTIYHGHLQTLDRQSQRSARQAVTLMETMLTHAEGANQALRPFVDKPCEQALFTLRQQVALVPFVRTVNLVGEQGIYCNSLFGAIQWPDRLERYSGGRLRLMAGNQVRADHPLLALRDSEGKGAIFSTIDGDYLRFMLVLSGHPCTLLLHVGKQWLDERGVLSEEPQAPSMLAGHEIRSARYPLSIYAGHELPSLWRSLWQTRPWAILLLLGICFGFALLIWWLLGRPRSPGIELARALRNREFVPYLQPLVEAGRGRVMGGEVLMRWQHPTAGLIRPDLFIPQAEASGLIVPMTTLLIEEVARELSMVRELVPHGFHISFNISAVHCRDMTLLAGCRRFLDHFAPGQVVLVLELTERELLVADPKTLALFRRLDEMGVRLAIDDFGTGHSSLHYLQQFHVDYLKIDKSFIGRIGTESLSEHIVDNVIDLGTRLGLALVAEGVETRRQADYLRGKGVDYLQGYLFGRPLPLREFQEVLRHSCVDPARQALSA</sequence>
<proteinExistence type="predicted"/>
<dbReference type="AlphaFoldDB" id="K1JGJ7"/>
<comment type="subcellular location">
    <subcellularLocation>
        <location evidence="1">Cell membrane</location>
        <topology evidence="1">Multi-pass membrane protein</topology>
    </subcellularLocation>
</comment>
<dbReference type="FunFam" id="3.20.20.450:FF:000001">
    <property type="entry name" value="Cyclic di-GMP phosphodiesterase yahA"/>
    <property type="match status" value="1"/>
</dbReference>
<evidence type="ECO:0000256" key="2">
    <source>
        <dbReference type="ARBA" id="ARBA00012282"/>
    </source>
</evidence>
<keyword evidence="4" id="KW-0973">c-di-GMP</keyword>
<feature type="domain" description="EAL" evidence="11">
    <location>
        <begin position="258"/>
        <end position="512"/>
    </location>
</feature>
<dbReference type="SMART" id="SM00052">
    <property type="entry name" value="EAL"/>
    <property type="match status" value="1"/>
</dbReference>
<dbReference type="InterPro" id="IPR050706">
    <property type="entry name" value="Cyclic-di-GMP_PDE-like"/>
</dbReference>
<evidence type="ECO:0000256" key="8">
    <source>
        <dbReference type="ARBA" id="ARBA00023136"/>
    </source>
</evidence>
<dbReference type="InterPro" id="IPR024744">
    <property type="entry name" value="CSS-motif_dom"/>
</dbReference>
<evidence type="ECO:0000313" key="13">
    <source>
        <dbReference type="Proteomes" id="UP000005149"/>
    </source>
</evidence>
<dbReference type="EC" id="3.1.4.52" evidence="2"/>
<dbReference type="PROSITE" id="PS50883">
    <property type="entry name" value="EAL"/>
    <property type="match status" value="1"/>
</dbReference>
<reference evidence="12 13" key="1">
    <citation type="submission" date="2012-06" db="EMBL/GenBank/DDBJ databases">
        <title>The Genome Sequence of Aeromonas hydrophila SSU.</title>
        <authorList>
            <consortium name="The Broad Institute Genome Sequencing Platform"/>
            <person name="Earl A."/>
            <person name="Ward D."/>
            <person name="Feldgarden M."/>
            <person name="Gevers D."/>
            <person name="Chopra A."/>
            <person name="Walker B."/>
            <person name="Young S.K."/>
            <person name="Zeng Q."/>
            <person name="Gargeya S."/>
            <person name="Fitzgerald M."/>
            <person name="Haas B."/>
            <person name="Abouelleil A."/>
            <person name="Alvarado L."/>
            <person name="Arachchi H.M."/>
            <person name="Berlin A.M."/>
            <person name="Chapman S.B."/>
            <person name="Goldberg J."/>
            <person name="Griggs A."/>
            <person name="Gujja S."/>
            <person name="Hansen M."/>
            <person name="Howarth C."/>
            <person name="Imamovic A."/>
            <person name="Larimer J."/>
            <person name="McCowan C."/>
            <person name="Montmayeur A."/>
            <person name="Murphy C."/>
            <person name="Neiman D."/>
            <person name="Pearson M."/>
            <person name="Priest M."/>
            <person name="Roberts A."/>
            <person name="Saif S."/>
            <person name="Shea T."/>
            <person name="Sisk P."/>
            <person name="Sykes S."/>
            <person name="Wortman J."/>
            <person name="Nusbaum C."/>
            <person name="Birren B."/>
        </authorList>
    </citation>
    <scope>NUCLEOTIDE SEQUENCE [LARGE SCALE GENOMIC DNA]</scope>
    <source>
        <strain evidence="12 13">SSU</strain>
    </source>
</reference>
<organism evidence="12 13">
    <name type="scientific">Aeromonas dhakensis</name>
    <dbReference type="NCBI Taxonomy" id="196024"/>
    <lineage>
        <taxon>Bacteria</taxon>
        <taxon>Pseudomonadati</taxon>
        <taxon>Pseudomonadota</taxon>
        <taxon>Gammaproteobacteria</taxon>
        <taxon>Aeromonadales</taxon>
        <taxon>Aeromonadaceae</taxon>
        <taxon>Aeromonas</taxon>
    </lineage>
</organism>
<dbReference type="SUPFAM" id="SSF141868">
    <property type="entry name" value="EAL domain-like"/>
    <property type="match status" value="1"/>
</dbReference>
<gene>
    <name evidence="12" type="ORF">HMPREF1171_03042</name>
</gene>
<keyword evidence="8 10" id="KW-0472">Membrane</keyword>
<evidence type="ECO:0000256" key="10">
    <source>
        <dbReference type="SAM" id="Phobius"/>
    </source>
</evidence>